<dbReference type="RefSeq" id="WP_189241596.1">
    <property type="nucleotide sequence ID" value="NZ_BMQP01000002.1"/>
</dbReference>
<evidence type="ECO:0000313" key="2">
    <source>
        <dbReference type="Proteomes" id="UP000655044"/>
    </source>
</evidence>
<accession>A0A8J3RZ45</accession>
<proteinExistence type="predicted"/>
<evidence type="ECO:0000313" key="1">
    <source>
        <dbReference type="EMBL" id="GIH83879.1"/>
    </source>
</evidence>
<dbReference type="SUPFAM" id="SSF55961">
    <property type="entry name" value="Bet v1-like"/>
    <property type="match status" value="1"/>
</dbReference>
<dbReference type="CDD" id="cd07812">
    <property type="entry name" value="SRPBCC"/>
    <property type="match status" value="1"/>
</dbReference>
<evidence type="ECO:0008006" key="3">
    <source>
        <dbReference type="Google" id="ProtNLM"/>
    </source>
</evidence>
<dbReference type="InterPro" id="IPR019587">
    <property type="entry name" value="Polyketide_cyclase/dehydratase"/>
</dbReference>
<reference evidence="1" key="1">
    <citation type="submission" date="2021-01" db="EMBL/GenBank/DDBJ databases">
        <title>Whole genome shotgun sequence of Planobispora rosea NBRC 15558.</title>
        <authorList>
            <person name="Komaki H."/>
            <person name="Tamura T."/>
        </authorList>
    </citation>
    <scope>NUCLEOTIDE SEQUENCE</scope>
    <source>
        <strain evidence="1">NBRC 15558</strain>
    </source>
</reference>
<dbReference type="Proteomes" id="UP000655044">
    <property type="component" value="Unassembled WGS sequence"/>
</dbReference>
<organism evidence="1 2">
    <name type="scientific">Planobispora rosea</name>
    <dbReference type="NCBI Taxonomy" id="35762"/>
    <lineage>
        <taxon>Bacteria</taxon>
        <taxon>Bacillati</taxon>
        <taxon>Actinomycetota</taxon>
        <taxon>Actinomycetes</taxon>
        <taxon>Streptosporangiales</taxon>
        <taxon>Streptosporangiaceae</taxon>
        <taxon>Planobispora</taxon>
    </lineage>
</organism>
<dbReference type="InterPro" id="IPR023393">
    <property type="entry name" value="START-like_dom_sf"/>
</dbReference>
<dbReference type="EMBL" id="BOOI01000018">
    <property type="protein sequence ID" value="GIH83879.1"/>
    <property type="molecule type" value="Genomic_DNA"/>
</dbReference>
<sequence>MRYQDGPAVEHEIHIRAEQERVWSLVTDIDVPARFSPELRGVRWLGQTDRPAVDACFEGRNRNAILGEWRTVSYVTELDPPHTFAWAVVDPDGRFGGDAPDPRVPMAVWRFGLRPGAGGTLLRQSVRLGPARSGLSLAIDRMPDKEESLVRHRLADLLSGIQATLQGIKTLAEQSR</sequence>
<dbReference type="Pfam" id="PF10604">
    <property type="entry name" value="Polyketide_cyc2"/>
    <property type="match status" value="1"/>
</dbReference>
<dbReference type="Gene3D" id="3.30.530.20">
    <property type="match status" value="1"/>
</dbReference>
<protein>
    <recommendedName>
        <fullName evidence="3">Polyketide cyclase/dehydrase</fullName>
    </recommendedName>
</protein>
<gene>
    <name evidence="1" type="ORF">Pro02_22870</name>
</gene>
<dbReference type="AlphaFoldDB" id="A0A8J3RZ45"/>
<comment type="caution">
    <text evidence="1">The sequence shown here is derived from an EMBL/GenBank/DDBJ whole genome shotgun (WGS) entry which is preliminary data.</text>
</comment>
<keyword evidence="2" id="KW-1185">Reference proteome</keyword>
<name>A0A8J3RZ45_PLARO</name>